<evidence type="ECO:0000313" key="3">
    <source>
        <dbReference type="Proteomes" id="UP000054988"/>
    </source>
</evidence>
<evidence type="ECO:0000313" key="2">
    <source>
        <dbReference type="EMBL" id="KTB29324.1"/>
    </source>
</evidence>
<comment type="caution">
    <text evidence="2">The sequence shown here is derived from an EMBL/GenBank/DDBJ whole genome shotgun (WGS) entry which is preliminary data.</text>
</comment>
<gene>
    <name evidence="2" type="ORF">WG66_18084</name>
</gene>
<proteinExistence type="predicted"/>
<sequence>MGTMEVVVYQERNLNEKYYNTKQTLEEKADCLAREIQTKSDNLEKRPNKDNEKLEEIKMEVKTLKEEWEELWTEREKERQFELNYKIPTSIADAADTRLAQLPILPLFFTRLRSMHPSRHLLSFSKLMVNMHVANLVLLNEVDEDDGTANDLANITMLREHEHFLREHLQDRSSIRFLIQNPALCQDIQIALPSHLMEGPEPDDGDGGMHACAQFGRPPSRTLHPTNQEVVDFLKARRAALERWPGFDREKFDKGEEDL</sequence>
<protein>
    <submittedName>
        <fullName evidence="2">Uncharacterized protein</fullName>
    </submittedName>
</protein>
<dbReference type="Proteomes" id="UP000054988">
    <property type="component" value="Unassembled WGS sequence"/>
</dbReference>
<accession>A0A0W0EYZ5</accession>
<keyword evidence="1" id="KW-0175">Coiled coil</keyword>
<organism evidence="2 3">
    <name type="scientific">Moniliophthora roreri</name>
    <name type="common">Frosty pod rot fungus</name>
    <name type="synonym">Monilia roreri</name>
    <dbReference type="NCBI Taxonomy" id="221103"/>
    <lineage>
        <taxon>Eukaryota</taxon>
        <taxon>Fungi</taxon>
        <taxon>Dikarya</taxon>
        <taxon>Basidiomycota</taxon>
        <taxon>Agaricomycotina</taxon>
        <taxon>Agaricomycetes</taxon>
        <taxon>Agaricomycetidae</taxon>
        <taxon>Agaricales</taxon>
        <taxon>Marasmiineae</taxon>
        <taxon>Marasmiaceae</taxon>
        <taxon>Moniliophthora</taxon>
    </lineage>
</organism>
<dbReference type="EMBL" id="LATX01002435">
    <property type="protein sequence ID" value="KTB29324.1"/>
    <property type="molecule type" value="Genomic_DNA"/>
</dbReference>
<feature type="coiled-coil region" evidence="1">
    <location>
        <begin position="15"/>
        <end position="71"/>
    </location>
</feature>
<evidence type="ECO:0000256" key="1">
    <source>
        <dbReference type="SAM" id="Coils"/>
    </source>
</evidence>
<reference evidence="2 3" key="1">
    <citation type="submission" date="2015-12" db="EMBL/GenBank/DDBJ databases">
        <title>Draft genome sequence of Moniliophthora roreri, the causal agent of frosty pod rot of cacao.</title>
        <authorList>
            <person name="Aime M.C."/>
            <person name="Diaz-Valderrama J.R."/>
            <person name="Kijpornyongpan T."/>
            <person name="Phillips-Mora W."/>
        </authorList>
    </citation>
    <scope>NUCLEOTIDE SEQUENCE [LARGE SCALE GENOMIC DNA]</scope>
    <source>
        <strain evidence="2 3">MCA 2952</strain>
    </source>
</reference>
<name>A0A0W0EYZ5_MONRR</name>
<dbReference type="AlphaFoldDB" id="A0A0W0EYZ5"/>